<evidence type="ECO:0000256" key="4">
    <source>
        <dbReference type="ARBA" id="ARBA00022989"/>
    </source>
</evidence>
<evidence type="ECO:0000256" key="2">
    <source>
        <dbReference type="ARBA" id="ARBA00022448"/>
    </source>
</evidence>
<protein>
    <recommendedName>
        <fullName evidence="8">Major facilitator superfamily (MFS) profile domain-containing protein</fullName>
    </recommendedName>
</protein>
<evidence type="ECO:0000256" key="5">
    <source>
        <dbReference type="ARBA" id="ARBA00023136"/>
    </source>
</evidence>
<evidence type="ECO:0000313" key="10">
    <source>
        <dbReference type="Proteomes" id="UP000309734"/>
    </source>
</evidence>
<dbReference type="GO" id="GO:0016020">
    <property type="term" value="C:membrane"/>
    <property type="evidence" value="ECO:0007669"/>
    <property type="project" value="UniProtKB-SubCell"/>
</dbReference>
<evidence type="ECO:0000259" key="8">
    <source>
        <dbReference type="PROSITE" id="PS50850"/>
    </source>
</evidence>
<evidence type="ECO:0000256" key="6">
    <source>
        <dbReference type="SAM" id="Phobius"/>
    </source>
</evidence>
<feature type="transmembrane region" description="Helical" evidence="6">
    <location>
        <begin position="298"/>
        <end position="316"/>
    </location>
</feature>
<evidence type="ECO:0000256" key="3">
    <source>
        <dbReference type="ARBA" id="ARBA00022692"/>
    </source>
</evidence>
<name>A0A4S9WWB1_AURPU</name>
<comment type="subcellular location">
    <subcellularLocation>
        <location evidence="1">Membrane</location>
        <topology evidence="1">Multi-pass membrane protein</topology>
    </subcellularLocation>
</comment>
<keyword evidence="3 6" id="KW-0812">Transmembrane</keyword>
<dbReference type="PANTHER" id="PTHR43791">
    <property type="entry name" value="PERMEASE-RELATED"/>
    <property type="match status" value="1"/>
</dbReference>
<sequence>MLKLDLILIPLLTLIYLASSLDKSNLGNAKSLGMMKDLGHDPTGDTYALLSSLYYMSYAPFMVPFALLGKRTRMVSVLTLCALLWGIAATCFAGAQNYSGAFACRFFIGLGEAGFSPLIQVFLSRFYAREKLGIRVAVWLAMAPLGGLVNGIVAYGVSFIHVKLESWRILFMIEGGATVAIAIIAIIVLPDNIQSCKWFTAEEKDYLMYERYMSMGPEVKEINWKQARGALYRWPQVMPMLINMCQQITGAALSAYLPTLLSENGFKGATAQIATLAPYGSAAIISDRFGNRGWPTQFGWLLLIVGFGLFLGTPTSNKPAHFAALILAETGHYICTPLIVTWSPNNAGSESRRAVAVPLAVALAQAVAIGSGYLFPASEGPRYTRGAIVEVALSTAGMFFTFIYMGLIRWENARRDKREGGPPAIGLRPNTAQDADEAEGFRYIG</sequence>
<feature type="transmembrane region" description="Helical" evidence="6">
    <location>
        <begin position="46"/>
        <end position="68"/>
    </location>
</feature>
<keyword evidence="2" id="KW-0813">Transport</keyword>
<keyword evidence="4 6" id="KW-1133">Transmembrane helix</keyword>
<dbReference type="SUPFAM" id="SSF103473">
    <property type="entry name" value="MFS general substrate transporter"/>
    <property type="match status" value="1"/>
</dbReference>
<proteinExistence type="predicted"/>
<dbReference type="AlphaFoldDB" id="A0A4S9WWB1"/>
<feature type="domain" description="Major facilitator superfamily (MFS) profile" evidence="8">
    <location>
        <begin position="8"/>
        <end position="445"/>
    </location>
</feature>
<feature type="transmembrane region" description="Helical" evidence="6">
    <location>
        <begin position="75"/>
        <end position="95"/>
    </location>
</feature>
<dbReference type="EMBL" id="QZBS01000224">
    <property type="protein sequence ID" value="THZ69704.1"/>
    <property type="molecule type" value="Genomic_DNA"/>
</dbReference>
<dbReference type="InterPro" id="IPR020846">
    <property type="entry name" value="MFS_dom"/>
</dbReference>
<dbReference type="GO" id="GO:0022857">
    <property type="term" value="F:transmembrane transporter activity"/>
    <property type="evidence" value="ECO:0007669"/>
    <property type="project" value="InterPro"/>
</dbReference>
<keyword evidence="5 6" id="KW-0472">Membrane</keyword>
<feature type="transmembrane region" description="Helical" evidence="6">
    <location>
        <begin position="322"/>
        <end position="342"/>
    </location>
</feature>
<dbReference type="Gene3D" id="1.20.1250.20">
    <property type="entry name" value="MFS general substrate transporter like domains"/>
    <property type="match status" value="1"/>
</dbReference>
<accession>A0A4S9WWB1</accession>
<comment type="caution">
    <text evidence="9">The sequence shown here is derived from an EMBL/GenBank/DDBJ whole genome shotgun (WGS) entry which is preliminary data.</text>
</comment>
<feature type="transmembrane region" description="Helical" evidence="6">
    <location>
        <begin position="169"/>
        <end position="189"/>
    </location>
</feature>
<feature type="transmembrane region" description="Helical" evidence="6">
    <location>
        <begin position="136"/>
        <end position="157"/>
    </location>
</feature>
<feature type="chain" id="PRO_5020868524" description="Major facilitator superfamily (MFS) profile domain-containing protein" evidence="7">
    <location>
        <begin position="21"/>
        <end position="445"/>
    </location>
</feature>
<dbReference type="Pfam" id="PF07690">
    <property type="entry name" value="MFS_1"/>
    <property type="match status" value="1"/>
</dbReference>
<dbReference type="PANTHER" id="PTHR43791:SF36">
    <property type="entry name" value="TRANSPORTER, PUTATIVE (AFU_ORTHOLOGUE AFUA_6G08340)-RELATED"/>
    <property type="match status" value="1"/>
</dbReference>
<keyword evidence="7" id="KW-0732">Signal</keyword>
<dbReference type="PROSITE" id="PS50850">
    <property type="entry name" value="MFS"/>
    <property type="match status" value="1"/>
</dbReference>
<feature type="signal peptide" evidence="7">
    <location>
        <begin position="1"/>
        <end position="20"/>
    </location>
</feature>
<feature type="transmembrane region" description="Helical" evidence="6">
    <location>
        <begin position="354"/>
        <end position="375"/>
    </location>
</feature>
<organism evidence="9 10">
    <name type="scientific">Aureobasidium pullulans</name>
    <name type="common">Black yeast</name>
    <name type="synonym">Pullularia pullulans</name>
    <dbReference type="NCBI Taxonomy" id="5580"/>
    <lineage>
        <taxon>Eukaryota</taxon>
        <taxon>Fungi</taxon>
        <taxon>Dikarya</taxon>
        <taxon>Ascomycota</taxon>
        <taxon>Pezizomycotina</taxon>
        <taxon>Dothideomycetes</taxon>
        <taxon>Dothideomycetidae</taxon>
        <taxon>Dothideales</taxon>
        <taxon>Saccotheciaceae</taxon>
        <taxon>Aureobasidium</taxon>
    </lineage>
</organism>
<gene>
    <name evidence="9" type="ORF">D6C85_06501</name>
</gene>
<dbReference type="InterPro" id="IPR011701">
    <property type="entry name" value="MFS"/>
</dbReference>
<feature type="transmembrane region" description="Helical" evidence="6">
    <location>
        <begin position="107"/>
        <end position="124"/>
    </location>
</feature>
<dbReference type="Proteomes" id="UP000309734">
    <property type="component" value="Unassembled WGS sequence"/>
</dbReference>
<reference evidence="9 10" key="1">
    <citation type="submission" date="2018-10" db="EMBL/GenBank/DDBJ databases">
        <title>Fifty Aureobasidium pullulans genomes reveal a recombining polyextremotolerant generalist.</title>
        <authorList>
            <person name="Gostincar C."/>
            <person name="Turk M."/>
            <person name="Zajc J."/>
            <person name="Gunde-Cimerman N."/>
        </authorList>
    </citation>
    <scope>NUCLEOTIDE SEQUENCE [LARGE SCALE GENOMIC DNA]</scope>
    <source>
        <strain evidence="9 10">EXF-3519</strain>
    </source>
</reference>
<feature type="transmembrane region" description="Helical" evidence="6">
    <location>
        <begin position="387"/>
        <end position="408"/>
    </location>
</feature>
<evidence type="ECO:0000256" key="1">
    <source>
        <dbReference type="ARBA" id="ARBA00004141"/>
    </source>
</evidence>
<evidence type="ECO:0000313" key="9">
    <source>
        <dbReference type="EMBL" id="THZ69704.1"/>
    </source>
</evidence>
<evidence type="ECO:0000256" key="7">
    <source>
        <dbReference type="SAM" id="SignalP"/>
    </source>
</evidence>
<dbReference type="InterPro" id="IPR036259">
    <property type="entry name" value="MFS_trans_sf"/>
</dbReference>